<dbReference type="Gene3D" id="2.120.10.70">
    <property type="entry name" value="Fucose-specific lectin"/>
    <property type="match status" value="1"/>
</dbReference>
<dbReference type="Gene3D" id="2.130.10.10">
    <property type="entry name" value="YVTN repeat-like/Quinoprotein amine dehydrogenase"/>
    <property type="match status" value="1"/>
</dbReference>
<dbReference type="Proteomes" id="UP000465221">
    <property type="component" value="Unassembled WGS sequence"/>
</dbReference>
<organism evidence="2 3">
    <name type="scientific">Aspergillus udagawae</name>
    <dbReference type="NCBI Taxonomy" id="91492"/>
    <lineage>
        <taxon>Eukaryota</taxon>
        <taxon>Fungi</taxon>
        <taxon>Dikarya</taxon>
        <taxon>Ascomycota</taxon>
        <taxon>Pezizomycotina</taxon>
        <taxon>Eurotiomycetes</taxon>
        <taxon>Eurotiomycetidae</taxon>
        <taxon>Eurotiales</taxon>
        <taxon>Aspergillaceae</taxon>
        <taxon>Aspergillus</taxon>
        <taxon>Aspergillus subgen. Fumigati</taxon>
    </lineage>
</organism>
<protein>
    <submittedName>
        <fullName evidence="2">WD repeat-containing protein 5 homolog</fullName>
    </submittedName>
</protein>
<evidence type="ECO:0000313" key="2">
    <source>
        <dbReference type="EMBL" id="GFF60121.1"/>
    </source>
</evidence>
<proteinExistence type="predicted"/>
<dbReference type="SUPFAM" id="SSF50993">
    <property type="entry name" value="Peptidase/esterase 'gauge' domain"/>
    <property type="match status" value="1"/>
</dbReference>
<feature type="region of interest" description="Disordered" evidence="1">
    <location>
        <begin position="123"/>
        <end position="148"/>
    </location>
</feature>
<sequence>MYCDENYTWGHNSTIIRRKPPLVRNAPISAVSWRNDNGELQIRVFSVHSAERNAVSQFSYRFPNWQGPFDLKVPYKLDSGIATCRNTGTNTTAQSPISVFYQNGPRIIDLAPIPADETPLGKQMASGIQGPAGIPISRGGETEKEQEAQIPLEAQSDAQLDVQPDVQPDAHQPGHDSRNEAQEANAAWSEFNIIDYGTYSLYVGPPDLARVSPGTISFSPSGKLLAIGDSDSPCTRIWDVQRATELKCSTYTGNTAFVRSVAFAPDSEDKVWVGRWQGAFFWEWPSKDNIEDAQLRDNSSWAAILTPSPDGRYLLANDGLWYMSPPTPAKLGTFPSGTTLAFSQDSSLVATVSKTRSISSMLRA</sequence>
<evidence type="ECO:0000256" key="1">
    <source>
        <dbReference type="SAM" id="MobiDB-lite"/>
    </source>
</evidence>
<gene>
    <name evidence="2" type="ORF">IFM46972_11543</name>
</gene>
<dbReference type="InterPro" id="IPR015943">
    <property type="entry name" value="WD40/YVTN_repeat-like_dom_sf"/>
</dbReference>
<name>A0A8H3SGT6_9EURO</name>
<dbReference type="EMBL" id="BLKC01000264">
    <property type="protein sequence ID" value="GFF60121.1"/>
    <property type="molecule type" value="Genomic_DNA"/>
</dbReference>
<reference evidence="2 3" key="1">
    <citation type="submission" date="2020-01" db="EMBL/GenBank/DDBJ databases">
        <title>Draft genome sequence of Aspergillus udagawae IFM 46972.</title>
        <authorList>
            <person name="Takahashi H."/>
            <person name="Yaguchi T."/>
        </authorList>
    </citation>
    <scope>NUCLEOTIDE SEQUENCE [LARGE SCALE GENOMIC DNA]</scope>
    <source>
        <strain evidence="2 3">IFM 46972</strain>
    </source>
</reference>
<dbReference type="AlphaFoldDB" id="A0A8H3SGT6"/>
<evidence type="ECO:0000313" key="3">
    <source>
        <dbReference type="Proteomes" id="UP000465221"/>
    </source>
</evidence>
<accession>A0A8H3SGT6</accession>
<comment type="caution">
    <text evidence="2">The sequence shown here is derived from an EMBL/GenBank/DDBJ whole genome shotgun (WGS) entry which is preliminary data.</text>
</comment>